<feature type="domain" description="Integrase catalytic" evidence="1">
    <location>
        <begin position="157"/>
        <end position="321"/>
    </location>
</feature>
<comment type="caution">
    <text evidence="2">The sequence shown here is derived from an EMBL/GenBank/DDBJ whole genome shotgun (WGS) entry which is preliminary data.</text>
</comment>
<dbReference type="SUPFAM" id="SSF53098">
    <property type="entry name" value="Ribonuclease H-like"/>
    <property type="match status" value="1"/>
</dbReference>
<evidence type="ECO:0000313" key="2">
    <source>
        <dbReference type="EMBL" id="MST78199.1"/>
    </source>
</evidence>
<dbReference type="EMBL" id="VUNF01000022">
    <property type="protein sequence ID" value="MST78199.1"/>
    <property type="molecule type" value="Genomic_DNA"/>
</dbReference>
<proteinExistence type="predicted"/>
<organism evidence="2 3">
    <name type="scientific">Segatella copri</name>
    <dbReference type="NCBI Taxonomy" id="165179"/>
    <lineage>
        <taxon>Bacteria</taxon>
        <taxon>Pseudomonadati</taxon>
        <taxon>Bacteroidota</taxon>
        <taxon>Bacteroidia</taxon>
        <taxon>Bacteroidales</taxon>
        <taxon>Prevotellaceae</taxon>
        <taxon>Segatella</taxon>
    </lineage>
</organism>
<evidence type="ECO:0000313" key="3">
    <source>
        <dbReference type="Proteomes" id="UP000450161"/>
    </source>
</evidence>
<dbReference type="Gene3D" id="3.30.420.10">
    <property type="entry name" value="Ribonuclease H-like superfamily/Ribonuclease H"/>
    <property type="match status" value="1"/>
</dbReference>
<dbReference type="GO" id="GO:0003676">
    <property type="term" value="F:nucleic acid binding"/>
    <property type="evidence" value="ECO:0007669"/>
    <property type="project" value="InterPro"/>
</dbReference>
<dbReference type="AlphaFoldDB" id="A0A6I2U344"/>
<sequence>MYNNNRLSLQKNFKICIDMAQSNVNMSKLKRSFQMLAAKIPQRTICEQLHMGRGVLNRYKTLADSQGLSYGVIGRMSDGEIESFLQLSKPTAAPSSQRQVLDGLLPEYVSDLSHNRYLTIQALHESYKKEHPDGYGYTQFKKSIREYQYSHNLSFHNTYIPGEEMQIDFAGDALWLTDPKTGELTKVVVLVCILPYSGLGFAKAMYNASMENFFGGISDAFSYFGGTTRIAKSDNMKQWVKKYDRYEPAFNDAAVEWAAYYDTTLQTCRVRTPRDKGPVEGLVQKTYNAVYALLHDEVFYNLPSMNARIYELMDGFNEKPS</sequence>
<gene>
    <name evidence="2" type="ORF">FYJ72_11055</name>
</gene>
<protein>
    <submittedName>
        <fullName evidence="2">Transposase family protein</fullName>
    </submittedName>
</protein>
<feature type="non-terminal residue" evidence="2">
    <location>
        <position position="321"/>
    </location>
</feature>
<dbReference type="InterPro" id="IPR001584">
    <property type="entry name" value="Integrase_cat-core"/>
</dbReference>
<name>A0A6I2U344_9BACT</name>
<reference evidence="2 3" key="1">
    <citation type="submission" date="2019-08" db="EMBL/GenBank/DDBJ databases">
        <title>In-depth cultivation of the pig gut microbiome towards novel bacterial diversity and tailored functional studies.</title>
        <authorList>
            <person name="Wylensek D."/>
            <person name="Hitch T.C.A."/>
            <person name="Clavel T."/>
        </authorList>
    </citation>
    <scope>NUCLEOTIDE SEQUENCE [LARGE SCALE GENOMIC DNA]</scope>
    <source>
        <strain evidence="2 3">LKV-178-WT-2C</strain>
    </source>
</reference>
<dbReference type="GO" id="GO:0015074">
    <property type="term" value="P:DNA integration"/>
    <property type="evidence" value="ECO:0007669"/>
    <property type="project" value="InterPro"/>
</dbReference>
<evidence type="ECO:0000259" key="1">
    <source>
        <dbReference type="PROSITE" id="PS50994"/>
    </source>
</evidence>
<dbReference type="PANTHER" id="PTHR35004:SF8">
    <property type="entry name" value="TRANSPOSASE RV3428C-RELATED"/>
    <property type="match status" value="1"/>
</dbReference>
<dbReference type="InterPro" id="IPR012337">
    <property type="entry name" value="RNaseH-like_sf"/>
</dbReference>
<accession>A0A6I2U344</accession>
<dbReference type="Proteomes" id="UP000450161">
    <property type="component" value="Unassembled WGS sequence"/>
</dbReference>
<dbReference type="PANTHER" id="PTHR35004">
    <property type="entry name" value="TRANSPOSASE RV3428C-RELATED"/>
    <property type="match status" value="1"/>
</dbReference>
<dbReference type="InterPro" id="IPR036397">
    <property type="entry name" value="RNaseH_sf"/>
</dbReference>
<dbReference type="PROSITE" id="PS50994">
    <property type="entry name" value="INTEGRASE"/>
    <property type="match status" value="1"/>
</dbReference>